<keyword evidence="2" id="KW-0687">Ribonucleoprotein</keyword>
<proteinExistence type="predicted"/>
<dbReference type="GO" id="GO:0005840">
    <property type="term" value="C:ribosome"/>
    <property type="evidence" value="ECO:0007669"/>
    <property type="project" value="UniProtKB-KW"/>
</dbReference>
<evidence type="ECO:0000313" key="2">
    <source>
        <dbReference type="EMBL" id="VDN48565.1"/>
    </source>
</evidence>
<dbReference type="Proteomes" id="UP000279029">
    <property type="component" value="Chromosome"/>
</dbReference>
<dbReference type="EMBL" id="LR130778">
    <property type="protein sequence ID" value="VDN48565.1"/>
    <property type="molecule type" value="Genomic_DNA"/>
</dbReference>
<evidence type="ECO:0000313" key="3">
    <source>
        <dbReference type="Proteomes" id="UP000279029"/>
    </source>
</evidence>
<dbReference type="InterPro" id="IPR004038">
    <property type="entry name" value="Ribosomal_eL8/eL30/eS12/Gad45"/>
</dbReference>
<dbReference type="Gene3D" id="3.30.1330.30">
    <property type="match status" value="1"/>
</dbReference>
<dbReference type="SUPFAM" id="SSF55315">
    <property type="entry name" value="L30e-like"/>
    <property type="match status" value="1"/>
</dbReference>
<dbReference type="AlphaFoldDB" id="A0A3P7P037"/>
<feature type="domain" description="Ribosomal protein eL8/eL30/eS12/Gadd45" evidence="1">
    <location>
        <begin position="15"/>
        <end position="88"/>
    </location>
</feature>
<gene>
    <name evidence="2" type="ORF">PATL70BA_2662</name>
</gene>
<protein>
    <submittedName>
        <fullName evidence="2">50S ribosomal protein L7ae-like protein</fullName>
    </submittedName>
</protein>
<sequence length="98" mass="10822">MKEMVTMHRLQEGSKIVGTKQTLRALERNQVEVLFVAEDANKRLLAKLTEMAEANHIAIVYVKTMEELGKACNVKVKAATAALIVNNSFSGGEKNANY</sequence>
<accession>A0A3P7P037</accession>
<keyword evidence="3" id="KW-1185">Reference proteome</keyword>
<keyword evidence="2" id="KW-0689">Ribosomal protein</keyword>
<dbReference type="InterPro" id="IPR029064">
    <property type="entry name" value="Ribosomal_eL30-like_sf"/>
</dbReference>
<dbReference type="Pfam" id="PF01248">
    <property type="entry name" value="Ribosomal_L7Ae"/>
    <property type="match status" value="1"/>
</dbReference>
<dbReference type="KEGG" id="cbar:PATL70BA_2662"/>
<reference evidence="2 3" key="1">
    <citation type="submission" date="2018-09" db="EMBL/GenBank/DDBJ databases">
        <authorList>
            <person name="Postec A."/>
        </authorList>
    </citation>
    <scope>NUCLEOTIDE SEQUENCE [LARGE SCALE GENOMIC DNA]</scope>
    <source>
        <strain evidence="2">70B-A</strain>
    </source>
</reference>
<evidence type="ECO:0000259" key="1">
    <source>
        <dbReference type="Pfam" id="PF01248"/>
    </source>
</evidence>
<organism evidence="2 3">
    <name type="scientific">Petrocella atlantisensis</name>
    <dbReference type="NCBI Taxonomy" id="2173034"/>
    <lineage>
        <taxon>Bacteria</taxon>
        <taxon>Bacillati</taxon>
        <taxon>Bacillota</taxon>
        <taxon>Clostridia</taxon>
        <taxon>Lachnospirales</taxon>
        <taxon>Vallitaleaceae</taxon>
        <taxon>Petrocella</taxon>
    </lineage>
</organism>
<name>A0A3P7P037_9FIRM</name>